<dbReference type="Proteomes" id="UP000070405">
    <property type="component" value="Unassembled WGS sequence"/>
</dbReference>
<feature type="domain" description="Transposase IS66 central" evidence="1">
    <location>
        <begin position="5"/>
        <end position="59"/>
    </location>
</feature>
<evidence type="ECO:0000313" key="2">
    <source>
        <dbReference type="EMBL" id="KXB02937.1"/>
    </source>
</evidence>
<feature type="non-terminal residue" evidence="2">
    <location>
        <position position="1"/>
    </location>
</feature>
<dbReference type="InterPro" id="IPR004291">
    <property type="entry name" value="Transposase_IS66_central"/>
</dbReference>
<organism evidence="2 3">
    <name type="scientific">candidate division MSBL1 archaeon SCGC-AAA261G05</name>
    <dbReference type="NCBI Taxonomy" id="1698276"/>
    <lineage>
        <taxon>Archaea</taxon>
        <taxon>Methanobacteriati</taxon>
        <taxon>Methanobacteriota</taxon>
        <taxon>candidate division MSBL1</taxon>
    </lineage>
</organism>
<dbReference type="EMBL" id="LHYA01000055">
    <property type="protein sequence ID" value="KXB02937.1"/>
    <property type="molecule type" value="Genomic_DNA"/>
</dbReference>
<sequence length="61" mass="6972">EVLGEDFYGIIVCDGWSSYATFVKNIAPDSGLQRCWAHLLREADDFKSEEGERLANRLHEI</sequence>
<name>A0A133V958_9EURY</name>
<comment type="caution">
    <text evidence="2">The sequence shown here is derived from an EMBL/GenBank/DDBJ whole genome shotgun (WGS) entry which is preliminary data.</text>
</comment>
<proteinExistence type="predicted"/>
<dbReference type="AlphaFoldDB" id="A0A133V958"/>
<dbReference type="Pfam" id="PF03050">
    <property type="entry name" value="DDE_Tnp_IS66"/>
    <property type="match status" value="1"/>
</dbReference>
<evidence type="ECO:0000259" key="1">
    <source>
        <dbReference type="Pfam" id="PF03050"/>
    </source>
</evidence>
<protein>
    <recommendedName>
        <fullName evidence="1">Transposase IS66 central domain-containing protein</fullName>
    </recommendedName>
</protein>
<evidence type="ECO:0000313" key="3">
    <source>
        <dbReference type="Proteomes" id="UP000070405"/>
    </source>
</evidence>
<reference evidence="2 3" key="1">
    <citation type="journal article" date="2016" name="Sci. Rep.">
        <title>Metabolic traits of an uncultured archaeal lineage -MSBL1- from brine pools of the Red Sea.</title>
        <authorList>
            <person name="Mwirichia R."/>
            <person name="Alam I."/>
            <person name="Rashid M."/>
            <person name="Vinu M."/>
            <person name="Ba-Alawi W."/>
            <person name="Anthony Kamau A."/>
            <person name="Kamanda Ngugi D."/>
            <person name="Goker M."/>
            <person name="Klenk H.P."/>
            <person name="Bajic V."/>
            <person name="Stingl U."/>
        </authorList>
    </citation>
    <scope>NUCLEOTIDE SEQUENCE [LARGE SCALE GENOMIC DNA]</scope>
    <source>
        <strain evidence="2">SCGC-AAA261G05</strain>
    </source>
</reference>
<gene>
    <name evidence="2" type="ORF">AKJ47_03110</name>
</gene>
<keyword evidence="3" id="KW-1185">Reference proteome</keyword>
<accession>A0A133V958</accession>